<reference evidence="9 10" key="1">
    <citation type="submission" date="2016-02" db="EMBL/GenBank/DDBJ databases">
        <title>Complete genome of Sinomonas atrocyanea KCTC 3377.</title>
        <authorList>
            <person name="Kim K.M."/>
        </authorList>
    </citation>
    <scope>NUCLEOTIDE SEQUENCE [LARGE SCALE GENOMIC DNA]</scope>
    <source>
        <strain evidence="9 10">KCTC 3377</strain>
    </source>
</reference>
<keyword evidence="5" id="KW-0378">Hydrolase</keyword>
<comment type="subcellular location">
    <subcellularLocation>
        <location evidence="1">Secreted</location>
        <location evidence="1">Cell wall</location>
    </subcellularLocation>
</comment>
<keyword evidence="10" id="KW-1185">Reference proteome</keyword>
<name>A0A127A2A3_9MICC</name>
<dbReference type="PANTHER" id="PTHR31956">
    <property type="entry name" value="NON-SPECIFIC PHOSPHOLIPASE C4-RELATED"/>
    <property type="match status" value="1"/>
</dbReference>
<evidence type="ECO:0000256" key="8">
    <source>
        <dbReference type="SAM" id="SignalP"/>
    </source>
</evidence>
<dbReference type="InterPro" id="IPR007312">
    <property type="entry name" value="Phosphoesterase"/>
</dbReference>
<evidence type="ECO:0000256" key="3">
    <source>
        <dbReference type="ARBA" id="ARBA00012018"/>
    </source>
</evidence>
<comment type="catalytic activity">
    <reaction evidence="7">
        <text>a 1,2-diacyl-sn-glycero-3-phosphocholine + H2O = phosphocholine + a 1,2-diacyl-sn-glycerol + H(+)</text>
        <dbReference type="Rhea" id="RHEA:10604"/>
        <dbReference type="ChEBI" id="CHEBI:15377"/>
        <dbReference type="ChEBI" id="CHEBI:15378"/>
        <dbReference type="ChEBI" id="CHEBI:17815"/>
        <dbReference type="ChEBI" id="CHEBI:57643"/>
        <dbReference type="ChEBI" id="CHEBI:295975"/>
        <dbReference type="EC" id="3.1.4.3"/>
    </reaction>
    <physiologicalReaction direction="left-to-right" evidence="7">
        <dbReference type="Rhea" id="RHEA:10605"/>
    </physiologicalReaction>
</comment>
<evidence type="ECO:0000313" key="10">
    <source>
        <dbReference type="Proteomes" id="UP000070134"/>
    </source>
</evidence>
<dbReference type="PROSITE" id="PS51318">
    <property type="entry name" value="TAT"/>
    <property type="match status" value="1"/>
</dbReference>
<feature type="signal peptide" evidence="8">
    <location>
        <begin position="1"/>
        <end position="32"/>
    </location>
</feature>
<comment type="similarity">
    <text evidence="2">Belongs to the bacterial phospholipase C family.</text>
</comment>
<dbReference type="KEGG" id="satk:SA2016_1100"/>
<dbReference type="PANTHER" id="PTHR31956:SF1">
    <property type="entry name" value="NON-SPECIFIC PHOSPHOLIPASE C1"/>
    <property type="match status" value="1"/>
</dbReference>
<protein>
    <recommendedName>
        <fullName evidence="3">phospholipase C</fullName>
        <ecNumber evidence="3">3.1.4.3</ecNumber>
    </recommendedName>
</protein>
<sequence length="444" mass="47918" precursor="true">MGKTAPDRCYCTVTWWAVTTSRRSFLTAASFAALGAAALTGAAAPASTRSLAPAALPADPSTAGIDHIIVVMMENRSFDHFLGWLPGANGKQGGLTYTDRYGVPHSTHHLTDFQGCRHPDPDHSQEGGLIEYNNGKCDGWLRAGDNDEFAIGYYTDADLAFFAQAAPGWTVCDNYYAAVMAETYPNRFYQHSAQTDRIHNSTANATIPTIWDRLAAAGVSGKYYYSDVPFVALWGTKYLPISAQYSEFLSDCAAGTLPSVSFVDPRFTDESTGTSGDDHPHADVRSGELFLNEIYNAVTKSPAWSRTMLVVNFDEWGGFYDHVAPTTAPDVSPTTALRGFRVPALVVSPFARRGAIASGAYDHTSVLKAIEWRWNLPALTPRDANAANIAEVLDFASAPNLSAPAYTVPPFAAGAPCTPLPGGDPEDEWKPLKDRAIAEGWKLS</sequence>
<evidence type="ECO:0000256" key="1">
    <source>
        <dbReference type="ARBA" id="ARBA00004191"/>
    </source>
</evidence>
<evidence type="ECO:0000256" key="7">
    <source>
        <dbReference type="ARBA" id="ARBA00048421"/>
    </source>
</evidence>
<evidence type="ECO:0000256" key="2">
    <source>
        <dbReference type="ARBA" id="ARBA00009717"/>
    </source>
</evidence>
<accession>A0A127A2A3</accession>
<evidence type="ECO:0000256" key="5">
    <source>
        <dbReference type="ARBA" id="ARBA00022801"/>
    </source>
</evidence>
<keyword evidence="6" id="KW-0843">Virulence</keyword>
<organism evidence="9 10">
    <name type="scientific">Sinomonas atrocyanea</name>
    <dbReference type="NCBI Taxonomy" id="37927"/>
    <lineage>
        <taxon>Bacteria</taxon>
        <taxon>Bacillati</taxon>
        <taxon>Actinomycetota</taxon>
        <taxon>Actinomycetes</taxon>
        <taxon>Micrococcales</taxon>
        <taxon>Micrococcaceae</taxon>
        <taxon>Sinomonas</taxon>
    </lineage>
</organism>
<dbReference type="CDD" id="cd16013">
    <property type="entry name" value="AcpA"/>
    <property type="match status" value="1"/>
</dbReference>
<dbReference type="EC" id="3.1.4.3" evidence="3"/>
<feature type="chain" id="PRO_5038675842" description="phospholipase C" evidence="8">
    <location>
        <begin position="33"/>
        <end position="444"/>
    </location>
</feature>
<keyword evidence="4" id="KW-0964">Secreted</keyword>
<proteinExistence type="inferred from homology"/>
<dbReference type="Proteomes" id="UP000070134">
    <property type="component" value="Chromosome"/>
</dbReference>
<dbReference type="Pfam" id="PF04185">
    <property type="entry name" value="Phosphoesterase"/>
    <property type="match status" value="1"/>
</dbReference>
<dbReference type="PATRIC" id="fig|37927.3.peg.1145"/>
<dbReference type="InterPro" id="IPR017850">
    <property type="entry name" value="Alkaline_phosphatase_core_sf"/>
</dbReference>
<keyword evidence="4" id="KW-0134">Cell wall</keyword>
<dbReference type="EMBL" id="CP014518">
    <property type="protein sequence ID" value="AMM31782.1"/>
    <property type="molecule type" value="Genomic_DNA"/>
</dbReference>
<keyword evidence="8" id="KW-0732">Signal</keyword>
<gene>
    <name evidence="9" type="ORF">SA2016_1100</name>
</gene>
<dbReference type="STRING" id="37927.SA2016_1100"/>
<dbReference type="InterPro" id="IPR006311">
    <property type="entry name" value="TAT_signal"/>
</dbReference>
<evidence type="ECO:0000256" key="6">
    <source>
        <dbReference type="ARBA" id="ARBA00023026"/>
    </source>
</evidence>
<dbReference type="AlphaFoldDB" id="A0A127A2A3"/>
<evidence type="ECO:0000256" key="4">
    <source>
        <dbReference type="ARBA" id="ARBA00022512"/>
    </source>
</evidence>
<dbReference type="GO" id="GO:0034480">
    <property type="term" value="F:phosphatidylcholine phospholipase C activity"/>
    <property type="evidence" value="ECO:0007669"/>
    <property type="project" value="UniProtKB-EC"/>
</dbReference>
<dbReference type="Gene3D" id="3.40.720.10">
    <property type="entry name" value="Alkaline Phosphatase, subunit A"/>
    <property type="match status" value="2"/>
</dbReference>
<evidence type="ECO:0000313" key="9">
    <source>
        <dbReference type="EMBL" id="AMM31782.1"/>
    </source>
</evidence>